<dbReference type="InterPro" id="IPR051906">
    <property type="entry name" value="TolC-like"/>
</dbReference>
<proteinExistence type="inferred from homology"/>
<evidence type="ECO:0000256" key="4">
    <source>
        <dbReference type="ARBA" id="ARBA00022452"/>
    </source>
</evidence>
<dbReference type="GO" id="GO:0015288">
    <property type="term" value="F:porin activity"/>
    <property type="evidence" value="ECO:0007669"/>
    <property type="project" value="TreeGrafter"/>
</dbReference>
<reference evidence="8 9" key="1">
    <citation type="submission" date="2019-07" db="EMBL/GenBank/DDBJ databases">
        <title>Genome sequencing of 100 strains of the haloalkaliphilic chemolithoautotrophic sulfur-oxidizing bacterium Thioalkalivibrio.</title>
        <authorList>
            <person name="Muyzer G."/>
        </authorList>
    </citation>
    <scope>NUCLEOTIDE SEQUENCE [LARGE SCALE GENOMIC DNA]</scope>
    <source>
        <strain evidence="8 9">ASO4-4</strain>
    </source>
</reference>
<evidence type="ECO:0000313" key="8">
    <source>
        <dbReference type="EMBL" id="TWI71254.1"/>
    </source>
</evidence>
<protein>
    <submittedName>
        <fullName evidence="8">Outer membrane protein TolC</fullName>
    </submittedName>
</protein>
<organism evidence="8 9">
    <name type="scientific">Desulfobotulus alkaliphilus</name>
    <dbReference type="NCBI Taxonomy" id="622671"/>
    <lineage>
        <taxon>Bacteria</taxon>
        <taxon>Pseudomonadati</taxon>
        <taxon>Thermodesulfobacteriota</taxon>
        <taxon>Desulfobacteria</taxon>
        <taxon>Desulfobacterales</taxon>
        <taxon>Desulfobacteraceae</taxon>
        <taxon>Desulfobotulus</taxon>
    </lineage>
</organism>
<dbReference type="AlphaFoldDB" id="A0A562RRT3"/>
<dbReference type="Pfam" id="PF02321">
    <property type="entry name" value="OEP"/>
    <property type="match status" value="1"/>
</dbReference>
<comment type="caution">
    <text evidence="8">The sequence shown here is derived from an EMBL/GenBank/DDBJ whole genome shotgun (WGS) entry which is preliminary data.</text>
</comment>
<accession>A0A562RRT3</accession>
<evidence type="ECO:0000256" key="3">
    <source>
        <dbReference type="ARBA" id="ARBA00022448"/>
    </source>
</evidence>
<comment type="similarity">
    <text evidence="2">Belongs to the outer membrane factor (OMF) (TC 1.B.17) family.</text>
</comment>
<evidence type="ECO:0000256" key="6">
    <source>
        <dbReference type="ARBA" id="ARBA00023136"/>
    </source>
</evidence>
<dbReference type="Gene3D" id="1.20.1600.10">
    <property type="entry name" value="Outer membrane efflux proteins (OEP)"/>
    <property type="match status" value="1"/>
</dbReference>
<keyword evidence="4" id="KW-1134">Transmembrane beta strand</keyword>
<comment type="subcellular location">
    <subcellularLocation>
        <location evidence="1">Cell outer membrane</location>
    </subcellularLocation>
</comment>
<dbReference type="EMBL" id="VLLC01000014">
    <property type="protein sequence ID" value="TWI71254.1"/>
    <property type="molecule type" value="Genomic_DNA"/>
</dbReference>
<dbReference type="PANTHER" id="PTHR30026:SF20">
    <property type="entry name" value="OUTER MEMBRANE PROTEIN TOLC"/>
    <property type="match status" value="1"/>
</dbReference>
<name>A0A562RRT3_9BACT</name>
<keyword evidence="7" id="KW-0998">Cell outer membrane</keyword>
<keyword evidence="3" id="KW-0813">Transport</keyword>
<gene>
    <name evidence="8" type="ORF">LZ24_02054</name>
</gene>
<evidence type="ECO:0000256" key="2">
    <source>
        <dbReference type="ARBA" id="ARBA00007613"/>
    </source>
</evidence>
<sequence length="444" mass="50687">MFSDACILKKFKLFYLCLIPFVCGFSPAFAAVLVLDELLEKAEAHSPDLQLARSDIRLRSLDQREIRSLWLPTLSLRYDFGHLWTLDKRDNVVAIGDGVSASDSSTWQNSLSLNANLLLYDFGDHRYRMAGVQNKIRSAELRYKEMQQQLFLSVLDAFAHGLQTQQRVQMTSEIAVLSQRAFRASERLLEAGKIGQFQLQEAAMRLAVASTRKEDAEAEKIRSLARLSELTGDSYPVGEVRFAPLNFMAHKIQGDFNVEDLAGVRLFDAELASLQAERSALHRQMLPSLALSGNYRFYAADRESPGKTLGELSERDAAVTLVVNWEFFSGGRKKIQVERLDEQIQRLTIQRSQRIAELKREISGLEQIALLQESGGTHLQRRQELLETQTDATERMRMEGLLDYTAALEREMNLLEEFLDAELTRIRRQADILRLHFWKQGKDL</sequence>
<dbReference type="RefSeq" id="WP_246118576.1">
    <property type="nucleotide sequence ID" value="NZ_VLLC01000014.1"/>
</dbReference>
<dbReference type="SUPFAM" id="SSF56954">
    <property type="entry name" value="Outer membrane efflux proteins (OEP)"/>
    <property type="match status" value="1"/>
</dbReference>
<keyword evidence="6" id="KW-0472">Membrane</keyword>
<dbReference type="Proteomes" id="UP000318307">
    <property type="component" value="Unassembled WGS sequence"/>
</dbReference>
<dbReference type="GO" id="GO:1990281">
    <property type="term" value="C:efflux pump complex"/>
    <property type="evidence" value="ECO:0007669"/>
    <property type="project" value="TreeGrafter"/>
</dbReference>
<dbReference type="InterPro" id="IPR003423">
    <property type="entry name" value="OMP_efflux"/>
</dbReference>
<keyword evidence="5" id="KW-0812">Transmembrane</keyword>
<keyword evidence="9" id="KW-1185">Reference proteome</keyword>
<evidence type="ECO:0000256" key="1">
    <source>
        <dbReference type="ARBA" id="ARBA00004442"/>
    </source>
</evidence>
<dbReference type="GO" id="GO:0009279">
    <property type="term" value="C:cell outer membrane"/>
    <property type="evidence" value="ECO:0007669"/>
    <property type="project" value="UniProtKB-SubCell"/>
</dbReference>
<dbReference type="GO" id="GO:0015562">
    <property type="term" value="F:efflux transmembrane transporter activity"/>
    <property type="evidence" value="ECO:0007669"/>
    <property type="project" value="InterPro"/>
</dbReference>
<evidence type="ECO:0000256" key="7">
    <source>
        <dbReference type="ARBA" id="ARBA00023237"/>
    </source>
</evidence>
<evidence type="ECO:0000256" key="5">
    <source>
        <dbReference type="ARBA" id="ARBA00022692"/>
    </source>
</evidence>
<evidence type="ECO:0000313" key="9">
    <source>
        <dbReference type="Proteomes" id="UP000318307"/>
    </source>
</evidence>
<dbReference type="PANTHER" id="PTHR30026">
    <property type="entry name" value="OUTER MEMBRANE PROTEIN TOLC"/>
    <property type="match status" value="1"/>
</dbReference>